<protein>
    <submittedName>
        <fullName evidence="1">Uncharacterized protein</fullName>
    </submittedName>
</protein>
<reference evidence="1 2" key="1">
    <citation type="journal article" date="2019" name="Nat. Ecol. Evol.">
        <title>Megaphylogeny resolves global patterns of mushroom evolution.</title>
        <authorList>
            <person name="Varga T."/>
            <person name="Krizsan K."/>
            <person name="Foldi C."/>
            <person name="Dima B."/>
            <person name="Sanchez-Garcia M."/>
            <person name="Sanchez-Ramirez S."/>
            <person name="Szollosi G.J."/>
            <person name="Szarkandi J.G."/>
            <person name="Papp V."/>
            <person name="Albert L."/>
            <person name="Andreopoulos W."/>
            <person name="Angelini C."/>
            <person name="Antonin V."/>
            <person name="Barry K.W."/>
            <person name="Bougher N.L."/>
            <person name="Buchanan P."/>
            <person name="Buyck B."/>
            <person name="Bense V."/>
            <person name="Catcheside P."/>
            <person name="Chovatia M."/>
            <person name="Cooper J."/>
            <person name="Damon W."/>
            <person name="Desjardin D."/>
            <person name="Finy P."/>
            <person name="Geml J."/>
            <person name="Haridas S."/>
            <person name="Hughes K."/>
            <person name="Justo A."/>
            <person name="Karasinski D."/>
            <person name="Kautmanova I."/>
            <person name="Kiss B."/>
            <person name="Kocsube S."/>
            <person name="Kotiranta H."/>
            <person name="LaButti K.M."/>
            <person name="Lechner B.E."/>
            <person name="Liimatainen K."/>
            <person name="Lipzen A."/>
            <person name="Lukacs Z."/>
            <person name="Mihaltcheva S."/>
            <person name="Morgado L.N."/>
            <person name="Niskanen T."/>
            <person name="Noordeloos M.E."/>
            <person name="Ohm R.A."/>
            <person name="Ortiz-Santana B."/>
            <person name="Ovrebo C."/>
            <person name="Racz N."/>
            <person name="Riley R."/>
            <person name="Savchenko A."/>
            <person name="Shiryaev A."/>
            <person name="Soop K."/>
            <person name="Spirin V."/>
            <person name="Szebenyi C."/>
            <person name="Tomsovsky M."/>
            <person name="Tulloss R.E."/>
            <person name="Uehling J."/>
            <person name="Grigoriev I.V."/>
            <person name="Vagvolgyi C."/>
            <person name="Papp T."/>
            <person name="Martin F.M."/>
            <person name="Miettinen O."/>
            <person name="Hibbett D.S."/>
            <person name="Nagy L.G."/>
        </authorList>
    </citation>
    <scope>NUCLEOTIDE SEQUENCE [LARGE SCALE GENOMIC DNA]</scope>
    <source>
        <strain evidence="1 2">NL-1719</strain>
    </source>
</reference>
<organism evidence="1 2">
    <name type="scientific">Pluteus cervinus</name>
    <dbReference type="NCBI Taxonomy" id="181527"/>
    <lineage>
        <taxon>Eukaryota</taxon>
        <taxon>Fungi</taxon>
        <taxon>Dikarya</taxon>
        <taxon>Basidiomycota</taxon>
        <taxon>Agaricomycotina</taxon>
        <taxon>Agaricomycetes</taxon>
        <taxon>Agaricomycetidae</taxon>
        <taxon>Agaricales</taxon>
        <taxon>Pluteineae</taxon>
        <taxon>Pluteaceae</taxon>
        <taxon>Pluteus</taxon>
    </lineage>
</organism>
<evidence type="ECO:0000313" key="2">
    <source>
        <dbReference type="Proteomes" id="UP000308600"/>
    </source>
</evidence>
<sequence>MIFIRLHGSRRINVKRLSPVLVVERVVRKPSFFSPDVGSVEEVYEFESTVRQADKALYAFQEWCKLLAPTYPQLGPSSTRASRKAGQQEDGAALKATMQTMERNVSREVFVHSQVKLPISQDYNRCSKPAYITATRMLAGREYTALAQTTMHKRPCRRAALQRQYTSQKPSVTVLRPVEPTFLRREWQQASTSKRDRVAWVKGIGKLVAVCPTSDAKTVFVEGYKWSLAITAPSKGRSFTRMLLGHDSAGQPKPSRNKIDGILTTYEAVSVRLDEIACVLAVRSFKWRTNMKQSADASIAKRLGGRKFDEFRTDKNGNDNPSTNAFNAWKAELEPAMSFYRRIYIMQAKVRRYDFHVRDSAAVTKGSSNLAGRSAVLGFLQAKDPTWRTGGWKTCLPCTNKKGKQSVDSENKFTKACGSKGLINSMNPDYRAGGSVHGLLNTWRMVPRTGVTIWGRKKTGVSSKSQMRRRLRTKKVIHTKSRVKMGCSALGALPTVSRVSPPTRIKQGRDKLPGTAMKQEIPMRGGGEGVDMILSKKGTHPKGPLANLAGSNRVRGKQTIQPDGSAPDDRNCSDLNNHEAPHN</sequence>
<accession>A0ACD3ABJ9</accession>
<proteinExistence type="predicted"/>
<name>A0ACD3ABJ9_9AGAR</name>
<keyword evidence="2" id="KW-1185">Reference proteome</keyword>
<gene>
    <name evidence="1" type="ORF">BDN72DRAFT_862244</name>
</gene>
<evidence type="ECO:0000313" key="1">
    <source>
        <dbReference type="EMBL" id="TFK63258.1"/>
    </source>
</evidence>
<dbReference type="EMBL" id="ML208532">
    <property type="protein sequence ID" value="TFK63258.1"/>
    <property type="molecule type" value="Genomic_DNA"/>
</dbReference>
<dbReference type="Proteomes" id="UP000308600">
    <property type="component" value="Unassembled WGS sequence"/>
</dbReference>